<dbReference type="PANTHER" id="PTHR24567">
    <property type="entry name" value="CRP FAMILY TRANSCRIPTIONAL REGULATORY PROTEIN"/>
    <property type="match status" value="1"/>
</dbReference>
<keyword evidence="2" id="KW-0238">DNA-binding</keyword>
<dbReference type="RefSeq" id="WP_114454344.1">
    <property type="nucleotide sequence ID" value="NZ_QPJC01000012.1"/>
</dbReference>
<dbReference type="InterPro" id="IPR050397">
    <property type="entry name" value="Env_Response_Regulators"/>
</dbReference>
<proteinExistence type="predicted"/>
<evidence type="ECO:0000259" key="4">
    <source>
        <dbReference type="PROSITE" id="PS50042"/>
    </source>
</evidence>
<evidence type="ECO:0000256" key="3">
    <source>
        <dbReference type="ARBA" id="ARBA00023163"/>
    </source>
</evidence>
<comment type="caution">
    <text evidence="6">The sequence shown here is derived from an EMBL/GenBank/DDBJ whole genome shotgun (WGS) entry which is preliminary data.</text>
</comment>
<dbReference type="InterPro" id="IPR000595">
    <property type="entry name" value="cNMP-bd_dom"/>
</dbReference>
<protein>
    <submittedName>
        <fullName evidence="6">CRP-like cAMP-binding protein</fullName>
    </submittedName>
</protein>
<name>A0A368VKT0_9ACTN</name>
<keyword evidence="3" id="KW-0804">Transcription</keyword>
<dbReference type="PROSITE" id="PS50042">
    <property type="entry name" value="CNMP_BINDING_3"/>
    <property type="match status" value="1"/>
</dbReference>
<dbReference type="Gene3D" id="1.10.10.10">
    <property type="entry name" value="Winged helix-like DNA-binding domain superfamily/Winged helix DNA-binding domain"/>
    <property type="match status" value="1"/>
</dbReference>
<dbReference type="SUPFAM" id="SSF51206">
    <property type="entry name" value="cAMP-binding domain-like"/>
    <property type="match status" value="1"/>
</dbReference>
<dbReference type="SMART" id="SM00100">
    <property type="entry name" value="cNMP"/>
    <property type="match status" value="1"/>
</dbReference>
<dbReference type="EMBL" id="QPJC01000012">
    <property type="protein sequence ID" value="RCW40253.1"/>
    <property type="molecule type" value="Genomic_DNA"/>
</dbReference>
<dbReference type="Pfam" id="PF00027">
    <property type="entry name" value="cNMP_binding"/>
    <property type="match status" value="1"/>
</dbReference>
<dbReference type="InterPro" id="IPR036388">
    <property type="entry name" value="WH-like_DNA-bd_sf"/>
</dbReference>
<dbReference type="Pfam" id="PF13545">
    <property type="entry name" value="HTH_Crp_2"/>
    <property type="match status" value="1"/>
</dbReference>
<evidence type="ECO:0000259" key="5">
    <source>
        <dbReference type="PROSITE" id="PS51063"/>
    </source>
</evidence>
<feature type="domain" description="HTH crp-type" evidence="5">
    <location>
        <begin position="149"/>
        <end position="218"/>
    </location>
</feature>
<feature type="domain" description="Cyclic nucleotide-binding" evidence="4">
    <location>
        <begin position="7"/>
        <end position="135"/>
    </location>
</feature>
<dbReference type="Proteomes" id="UP000253495">
    <property type="component" value="Unassembled WGS sequence"/>
</dbReference>
<dbReference type="PANTHER" id="PTHR24567:SF26">
    <property type="entry name" value="REGULATORY PROTEIN YEIL"/>
    <property type="match status" value="1"/>
</dbReference>
<dbReference type="InterPro" id="IPR018490">
    <property type="entry name" value="cNMP-bd_dom_sf"/>
</dbReference>
<dbReference type="GO" id="GO:0003677">
    <property type="term" value="F:DNA binding"/>
    <property type="evidence" value="ECO:0007669"/>
    <property type="project" value="UniProtKB-KW"/>
</dbReference>
<accession>A0A368VKT0</accession>
<evidence type="ECO:0000313" key="7">
    <source>
        <dbReference type="Proteomes" id="UP000253495"/>
    </source>
</evidence>
<dbReference type="CDD" id="cd00038">
    <property type="entry name" value="CAP_ED"/>
    <property type="match status" value="1"/>
</dbReference>
<evidence type="ECO:0000256" key="2">
    <source>
        <dbReference type="ARBA" id="ARBA00023125"/>
    </source>
</evidence>
<evidence type="ECO:0000256" key="1">
    <source>
        <dbReference type="ARBA" id="ARBA00023015"/>
    </source>
</evidence>
<dbReference type="InterPro" id="IPR014710">
    <property type="entry name" value="RmlC-like_jellyroll"/>
</dbReference>
<evidence type="ECO:0000313" key="6">
    <source>
        <dbReference type="EMBL" id="RCW40253.1"/>
    </source>
</evidence>
<dbReference type="InterPro" id="IPR036390">
    <property type="entry name" value="WH_DNA-bd_sf"/>
</dbReference>
<gene>
    <name evidence="6" type="ORF">DFQ14_112135</name>
</gene>
<dbReference type="PROSITE" id="PS51063">
    <property type="entry name" value="HTH_CRP_2"/>
    <property type="match status" value="1"/>
</dbReference>
<dbReference type="GO" id="GO:0005829">
    <property type="term" value="C:cytosol"/>
    <property type="evidence" value="ECO:0007669"/>
    <property type="project" value="TreeGrafter"/>
</dbReference>
<dbReference type="AlphaFoldDB" id="A0A368VKT0"/>
<reference evidence="6 7" key="1">
    <citation type="submission" date="2018-07" db="EMBL/GenBank/DDBJ databases">
        <title>Genomic Encyclopedia of Type Strains, Phase III (KMG-III): the genomes of soil and plant-associated and newly described type strains.</title>
        <authorList>
            <person name="Whitman W."/>
        </authorList>
    </citation>
    <scope>NUCLEOTIDE SEQUENCE [LARGE SCALE GENOMIC DNA]</scope>
    <source>
        <strain evidence="6 7">CECT 8575</strain>
    </source>
</reference>
<dbReference type="Gene3D" id="2.60.120.10">
    <property type="entry name" value="Jelly Rolls"/>
    <property type="match status" value="1"/>
</dbReference>
<dbReference type="SUPFAM" id="SSF46785">
    <property type="entry name" value="Winged helix' DNA-binding domain"/>
    <property type="match status" value="1"/>
</dbReference>
<keyword evidence="7" id="KW-1185">Reference proteome</keyword>
<sequence>MSVDVEVAASLARSELSGLPHELLDRVLGRSVDFHVRAGGALVTTGRTDVFCYLLVSGLIRSYLISSAGRQVTLRYSRPGSLLGVATLFASGTAPAGLQAVTDARVLSLNPETLRALARSDVRVSHALLTELSDRAITYMNAIGDAVFSSLHDRVLSHLCDIATFGQRDSELSARISQQELADQVGTVREVVVRILRELRSAGLVRTERDRIVLLDSAREHAQGSGTDRRIGLDWNRSS</sequence>
<organism evidence="6 7">
    <name type="scientific">Halopolyspora algeriensis</name>
    <dbReference type="NCBI Taxonomy" id="1500506"/>
    <lineage>
        <taxon>Bacteria</taxon>
        <taxon>Bacillati</taxon>
        <taxon>Actinomycetota</taxon>
        <taxon>Actinomycetes</taxon>
        <taxon>Actinomycetes incertae sedis</taxon>
        <taxon>Halopolyspora</taxon>
    </lineage>
</organism>
<dbReference type="InterPro" id="IPR012318">
    <property type="entry name" value="HTH_CRP"/>
</dbReference>
<keyword evidence="1" id="KW-0805">Transcription regulation</keyword>
<dbReference type="GO" id="GO:0003700">
    <property type="term" value="F:DNA-binding transcription factor activity"/>
    <property type="evidence" value="ECO:0007669"/>
    <property type="project" value="TreeGrafter"/>
</dbReference>
<dbReference type="SMART" id="SM00419">
    <property type="entry name" value="HTH_CRP"/>
    <property type="match status" value="1"/>
</dbReference>
<dbReference type="OrthoDB" id="41390at2"/>